<evidence type="ECO:0000256" key="1">
    <source>
        <dbReference type="SAM" id="MobiDB-lite"/>
    </source>
</evidence>
<dbReference type="EMBL" id="JBHMFI010000001">
    <property type="protein sequence ID" value="MFB9072254.1"/>
    <property type="molecule type" value="Genomic_DNA"/>
</dbReference>
<sequence>MKDSWSCRIVRVRRAVRACAPQAVAKRLAGRARPRVWRKVRPGPTGARIPARRSSGSTRWDSSAASVSRTAGWIRTPPATDSSSVR</sequence>
<comment type="caution">
    <text evidence="2">The sequence shown here is derived from an EMBL/GenBank/DDBJ whole genome shotgun (WGS) entry which is preliminary data.</text>
</comment>
<feature type="region of interest" description="Disordered" evidence="1">
    <location>
        <begin position="39"/>
        <end position="86"/>
    </location>
</feature>
<gene>
    <name evidence="2" type="ORF">ACFFX0_14000</name>
</gene>
<reference evidence="2 3" key="1">
    <citation type="submission" date="2024-09" db="EMBL/GenBank/DDBJ databases">
        <authorList>
            <person name="Sun Q."/>
            <person name="Mori K."/>
        </authorList>
    </citation>
    <scope>NUCLEOTIDE SEQUENCE [LARGE SCALE GENOMIC DNA]</scope>
    <source>
        <strain evidence="2 3">CCM 7609</strain>
    </source>
</reference>
<dbReference type="Proteomes" id="UP001589575">
    <property type="component" value="Unassembled WGS sequence"/>
</dbReference>
<feature type="compositionally biased region" description="Polar residues" evidence="1">
    <location>
        <begin position="54"/>
        <end position="69"/>
    </location>
</feature>
<accession>A0ABV5G004</accession>
<evidence type="ECO:0000313" key="2">
    <source>
        <dbReference type="EMBL" id="MFB9072254.1"/>
    </source>
</evidence>
<keyword evidence="3" id="KW-1185">Reference proteome</keyword>
<proteinExistence type="predicted"/>
<evidence type="ECO:0000313" key="3">
    <source>
        <dbReference type="Proteomes" id="UP001589575"/>
    </source>
</evidence>
<protein>
    <submittedName>
        <fullName evidence="2">Uncharacterized protein</fullName>
    </submittedName>
</protein>
<organism evidence="2 3">
    <name type="scientific">Citricoccus parietis</name>
    <dbReference type="NCBI Taxonomy" id="592307"/>
    <lineage>
        <taxon>Bacteria</taxon>
        <taxon>Bacillati</taxon>
        <taxon>Actinomycetota</taxon>
        <taxon>Actinomycetes</taxon>
        <taxon>Micrococcales</taxon>
        <taxon>Micrococcaceae</taxon>
        <taxon>Citricoccus</taxon>
    </lineage>
</organism>
<name>A0ABV5G004_9MICC</name>